<gene>
    <name evidence="1" type="ORF">BDV25DRAFT_156781</name>
</gene>
<name>A0A5N6TS84_ASPAV</name>
<dbReference type="EMBL" id="ML742131">
    <property type="protein sequence ID" value="KAE8149213.1"/>
    <property type="molecule type" value="Genomic_DNA"/>
</dbReference>
<reference evidence="1 2" key="1">
    <citation type="submission" date="2019-04" db="EMBL/GenBank/DDBJ databases">
        <title>Friends and foes A comparative genomics study of 23 Aspergillus species from section Flavi.</title>
        <authorList>
            <consortium name="DOE Joint Genome Institute"/>
            <person name="Kjaerbolling I."/>
            <person name="Vesth T."/>
            <person name="Frisvad J.C."/>
            <person name="Nybo J.L."/>
            <person name="Theobald S."/>
            <person name="Kildgaard S."/>
            <person name="Isbrandt T."/>
            <person name="Kuo A."/>
            <person name="Sato A."/>
            <person name="Lyhne E.K."/>
            <person name="Kogle M.E."/>
            <person name="Wiebenga A."/>
            <person name="Kun R.S."/>
            <person name="Lubbers R.J."/>
            <person name="Makela M.R."/>
            <person name="Barry K."/>
            <person name="Chovatia M."/>
            <person name="Clum A."/>
            <person name="Daum C."/>
            <person name="Haridas S."/>
            <person name="He G."/>
            <person name="LaButti K."/>
            <person name="Lipzen A."/>
            <person name="Mondo S."/>
            <person name="Riley R."/>
            <person name="Salamov A."/>
            <person name="Simmons B.A."/>
            <person name="Magnuson J.K."/>
            <person name="Henrissat B."/>
            <person name="Mortensen U.H."/>
            <person name="Larsen T.O."/>
            <person name="Devries R.P."/>
            <person name="Grigoriev I.V."/>
            <person name="Machida M."/>
            <person name="Baker S.E."/>
            <person name="Andersen M.R."/>
        </authorList>
    </citation>
    <scope>NUCLEOTIDE SEQUENCE [LARGE SCALE GENOMIC DNA]</scope>
    <source>
        <strain evidence="1 2">IBT 18842</strain>
    </source>
</reference>
<evidence type="ECO:0008006" key="3">
    <source>
        <dbReference type="Google" id="ProtNLM"/>
    </source>
</evidence>
<evidence type="ECO:0000313" key="2">
    <source>
        <dbReference type="Proteomes" id="UP000325780"/>
    </source>
</evidence>
<dbReference type="OrthoDB" id="5402033at2759"/>
<keyword evidence="2" id="KW-1185">Reference proteome</keyword>
<dbReference type="Proteomes" id="UP000325780">
    <property type="component" value="Unassembled WGS sequence"/>
</dbReference>
<evidence type="ECO:0000313" key="1">
    <source>
        <dbReference type="EMBL" id="KAE8149213.1"/>
    </source>
</evidence>
<sequence length="758" mass="86384">MPDPANLPLELFEMVLDLALIEPTKHQLCGLALLSRRWYEAVMVRLYKEWHYNGARQPFMTLWMFLRTILRNPKVAALIRFLVIGNWGFYTPAMAVYHPKYGDHQIIELPEEDLDLVRAAISEAGISSLESSIIQSLHRRDRRPLMALLLTRLPNLMCLEATVPPHDPVLGSVLQEAMRRQRAGHKVFSRLTDLIIRAEVDVPPSHGESIGPLTGIHTKDEFNYLWSIMFLQGLQTLSLAGVHHKLIVLKTNPRVPYSQKLHVEANEEVRWRFTDIRSLLSLPAKLASFSFNVYNAPLKGALALISNKEIWEALQIHSENLETLEVFRHGPDYQSGKESSHHFGLLKSFTRLKYLGIQVEILLGGSFGLPIAPFRLADTLPCSLETLVFNGCTCDGVPDFPLQIEELLQSPEFPSLKSISMEDLCSYEEESDHDTSSLYKTIGQACDKRGVDFQLSESFDFCGRPEPVRTPGAVFGMERDGARRSSMFKTSPARFHDPHELILPRIGDDDLWGETARIASEIEEDPHGKTFGENEHFRALYGRPTVHARFFADHAGEAAYMVFHNKELVPLPPLYSFALYFTHAEASEKTVDMVGFYKELFSPFWPSYCFRLDFYFIPGGSAHDCMSHYRAEKAARGDHHEQLIAYKKHRDETDQPRGQLPGMVNEYPGGVLHICPNQNWNDEERAFLSVLFDPDDTCEKSIRIRRAPIDAQSPLYDPKAGKQTVQHWMLDLASRYSQGHTRPWEKATNKGWTAWPCL</sequence>
<protein>
    <recommendedName>
        <fullName evidence="3">F-box domain-containing protein</fullName>
    </recommendedName>
</protein>
<organism evidence="1 2">
    <name type="scientific">Aspergillus avenaceus</name>
    <dbReference type="NCBI Taxonomy" id="36643"/>
    <lineage>
        <taxon>Eukaryota</taxon>
        <taxon>Fungi</taxon>
        <taxon>Dikarya</taxon>
        <taxon>Ascomycota</taxon>
        <taxon>Pezizomycotina</taxon>
        <taxon>Eurotiomycetes</taxon>
        <taxon>Eurotiomycetidae</taxon>
        <taxon>Eurotiales</taxon>
        <taxon>Aspergillaceae</taxon>
        <taxon>Aspergillus</taxon>
        <taxon>Aspergillus subgen. Circumdati</taxon>
    </lineage>
</organism>
<accession>A0A5N6TS84</accession>
<proteinExistence type="predicted"/>
<dbReference type="AlphaFoldDB" id="A0A5N6TS84"/>